<gene>
    <name evidence="4" type="ORF">PR048_013566</name>
</gene>
<dbReference type="InterPro" id="IPR049012">
    <property type="entry name" value="Mutator_transp_dom"/>
</dbReference>
<keyword evidence="2" id="KW-1133">Transmembrane helix</keyword>
<name>A0ABQ9HSP3_9NEOP</name>
<reference evidence="4 5" key="1">
    <citation type="submission" date="2023-02" db="EMBL/GenBank/DDBJ databases">
        <title>LHISI_Scaffold_Assembly.</title>
        <authorList>
            <person name="Stuart O.P."/>
            <person name="Cleave R."/>
            <person name="Magrath M.J.L."/>
            <person name="Mikheyev A.S."/>
        </authorList>
    </citation>
    <scope>NUCLEOTIDE SEQUENCE [LARGE SCALE GENOMIC DNA]</scope>
    <source>
        <strain evidence="4">Daus_M_001</strain>
        <tissue evidence="4">Leg muscle</tissue>
    </source>
</reference>
<evidence type="ECO:0000313" key="4">
    <source>
        <dbReference type="EMBL" id="KAJ8887351.1"/>
    </source>
</evidence>
<proteinExistence type="predicted"/>
<comment type="caution">
    <text evidence="4">The sequence shown here is derived from an EMBL/GenBank/DDBJ whole genome shotgun (WGS) entry which is preliminary data.</text>
</comment>
<evidence type="ECO:0000259" key="3">
    <source>
        <dbReference type="Pfam" id="PF20700"/>
    </source>
</evidence>
<sequence>MTSHNEIINDSDGENLPDLDGDTHELLNVTNLKTTVPKISEQKENVWTISIQVFVPFVVAGLGMVGAGLVLDVVQKKTVSIEDPTDVSKMDVNSAAVCGVLSVGGGLSQLEEITTSLNMPRMSSRTYSKYHDTVCSSLFARSLEEMKMAAEEEEARLAVENGKLMQTAFLLSQLLLMGRCQRDITESQVMWLKR</sequence>
<feature type="domain" description="Mutator-like transposase" evidence="3">
    <location>
        <begin position="87"/>
        <end position="163"/>
    </location>
</feature>
<dbReference type="EMBL" id="JARBHB010000004">
    <property type="protein sequence ID" value="KAJ8887351.1"/>
    <property type="molecule type" value="Genomic_DNA"/>
</dbReference>
<evidence type="ECO:0000256" key="2">
    <source>
        <dbReference type="SAM" id="Phobius"/>
    </source>
</evidence>
<keyword evidence="5" id="KW-1185">Reference proteome</keyword>
<accession>A0ABQ9HSP3</accession>
<organism evidence="4 5">
    <name type="scientific">Dryococelus australis</name>
    <dbReference type="NCBI Taxonomy" id="614101"/>
    <lineage>
        <taxon>Eukaryota</taxon>
        <taxon>Metazoa</taxon>
        <taxon>Ecdysozoa</taxon>
        <taxon>Arthropoda</taxon>
        <taxon>Hexapoda</taxon>
        <taxon>Insecta</taxon>
        <taxon>Pterygota</taxon>
        <taxon>Neoptera</taxon>
        <taxon>Polyneoptera</taxon>
        <taxon>Phasmatodea</taxon>
        <taxon>Verophasmatodea</taxon>
        <taxon>Anareolatae</taxon>
        <taxon>Phasmatidae</taxon>
        <taxon>Eurycanthinae</taxon>
        <taxon>Dryococelus</taxon>
    </lineage>
</organism>
<dbReference type="Pfam" id="PF20700">
    <property type="entry name" value="Mutator"/>
    <property type="match status" value="1"/>
</dbReference>
<evidence type="ECO:0000256" key="1">
    <source>
        <dbReference type="SAM" id="MobiDB-lite"/>
    </source>
</evidence>
<dbReference type="Proteomes" id="UP001159363">
    <property type="component" value="Chromosome X"/>
</dbReference>
<feature type="transmembrane region" description="Helical" evidence="2">
    <location>
        <begin position="46"/>
        <end position="71"/>
    </location>
</feature>
<protein>
    <recommendedName>
        <fullName evidence="3">Mutator-like transposase domain-containing protein</fullName>
    </recommendedName>
</protein>
<keyword evidence="2" id="KW-0812">Transmembrane</keyword>
<feature type="region of interest" description="Disordered" evidence="1">
    <location>
        <begin position="1"/>
        <end position="21"/>
    </location>
</feature>
<evidence type="ECO:0000313" key="5">
    <source>
        <dbReference type="Proteomes" id="UP001159363"/>
    </source>
</evidence>
<keyword evidence="2" id="KW-0472">Membrane</keyword>
<feature type="compositionally biased region" description="Acidic residues" evidence="1">
    <location>
        <begin position="9"/>
        <end position="20"/>
    </location>
</feature>